<feature type="compositionally biased region" description="Basic residues" evidence="1">
    <location>
        <begin position="418"/>
        <end position="430"/>
    </location>
</feature>
<comment type="caution">
    <text evidence="2">The sequence shown here is derived from an EMBL/GenBank/DDBJ whole genome shotgun (WGS) entry which is preliminary data.</text>
</comment>
<feature type="compositionally biased region" description="Gly residues" evidence="1">
    <location>
        <begin position="432"/>
        <end position="445"/>
    </location>
</feature>
<dbReference type="GO" id="GO:0005829">
    <property type="term" value="C:cytosol"/>
    <property type="evidence" value="ECO:0007669"/>
    <property type="project" value="TreeGrafter"/>
</dbReference>
<feature type="region of interest" description="Disordered" evidence="1">
    <location>
        <begin position="306"/>
        <end position="342"/>
    </location>
</feature>
<dbReference type="PANTHER" id="PTHR45834:SF5">
    <property type="entry name" value="SPERMATOGENESIS-ASSOCIATED PROTEIN 13"/>
    <property type="match status" value="1"/>
</dbReference>
<gene>
    <name evidence="2" type="ORF">NYPRO_LOCUS4085</name>
</gene>
<evidence type="ECO:0000313" key="2">
    <source>
        <dbReference type="EMBL" id="CAD7671290.1"/>
    </source>
</evidence>
<dbReference type="GO" id="GO:0005085">
    <property type="term" value="F:guanyl-nucleotide exchange factor activity"/>
    <property type="evidence" value="ECO:0007669"/>
    <property type="project" value="TreeGrafter"/>
</dbReference>
<reference evidence="2" key="1">
    <citation type="submission" date="2020-12" db="EMBL/GenBank/DDBJ databases">
        <authorList>
            <consortium name="Molecular Ecology Group"/>
        </authorList>
    </citation>
    <scope>NUCLEOTIDE SEQUENCE</scope>
    <source>
        <strain evidence="2">TBG_1078</strain>
    </source>
</reference>
<feature type="region of interest" description="Disordered" evidence="1">
    <location>
        <begin position="1"/>
        <end position="36"/>
    </location>
</feature>
<feature type="compositionally biased region" description="Polar residues" evidence="1">
    <location>
        <begin position="1"/>
        <end position="10"/>
    </location>
</feature>
<feature type="compositionally biased region" description="Basic and acidic residues" evidence="1">
    <location>
        <begin position="176"/>
        <end position="190"/>
    </location>
</feature>
<protein>
    <submittedName>
        <fullName evidence="2">(raccoon dog) hypothetical protein</fullName>
    </submittedName>
</protein>
<evidence type="ECO:0000313" key="3">
    <source>
        <dbReference type="Proteomes" id="UP000645828"/>
    </source>
</evidence>
<proteinExistence type="predicted"/>
<accession>A0A811Y0T2</accession>
<name>A0A811Y0T2_NYCPR</name>
<feature type="region of interest" description="Disordered" evidence="1">
    <location>
        <begin position="172"/>
        <end position="197"/>
    </location>
</feature>
<dbReference type="GO" id="GO:0030032">
    <property type="term" value="P:lamellipodium assembly"/>
    <property type="evidence" value="ECO:0007669"/>
    <property type="project" value="TreeGrafter"/>
</dbReference>
<feature type="region of interest" description="Disordered" evidence="1">
    <location>
        <begin position="209"/>
        <end position="236"/>
    </location>
</feature>
<dbReference type="AlphaFoldDB" id="A0A811Y0T2"/>
<feature type="region of interest" description="Disordered" evidence="1">
    <location>
        <begin position="359"/>
        <end position="397"/>
    </location>
</feature>
<evidence type="ECO:0000256" key="1">
    <source>
        <dbReference type="SAM" id="MobiDB-lite"/>
    </source>
</evidence>
<dbReference type="PANTHER" id="PTHR45834">
    <property type="entry name" value="RHO GUANINE NUCLEOTIDE EXCHANGE FACTOR 9-RELATED"/>
    <property type="match status" value="1"/>
</dbReference>
<dbReference type="EMBL" id="CAJHUB010000662">
    <property type="protein sequence ID" value="CAD7671290.1"/>
    <property type="molecule type" value="Genomic_DNA"/>
</dbReference>
<feature type="compositionally biased region" description="Low complexity" evidence="1">
    <location>
        <begin position="382"/>
        <end position="397"/>
    </location>
</feature>
<sequence>MLRTCGSSAADTAEEPDVHRRGESQAVSSLGNAGLRLGPVDTDVHVGLNPAALWPRARGPGNMTTAQNGLGQLAAIPGSVSDPRDPRTVTYPACPNGGCSSSHCGEAEAQEARLSPAKLMRLFSVSRKRSGTNPERPRSMVLMGNSSTWNALASFRKMGSFKKLKSSVLQGIQNREGSEAAREDAPERAPGRPIPNGAAVAMQAGRCAPVGPGAASDCSDPEEADDAFQRSTHRSRSIRRAYGLGRLSLLDCDRRPGPQAEPAAREVLVKGSADNSGVYGKSKSTDSLDFLQKGSFKRKSASHLADLGAAPGKPGPRRTLSSSSADTGKLGGPEGRTKRWRSPLRARDWDRVLRLVSSAADAARSRESPRAGRRAGRGAGGREPAAAGAQPAPRRLLAPRVHRRRARLEKVRRCARRPRLRPGRRGRPRRAGGCGPRGVSPGGRGLRAGRGRLAYVLSDRLHVNAVLCVKDAIMCSGFFISWD</sequence>
<dbReference type="Proteomes" id="UP000645828">
    <property type="component" value="Unassembled WGS sequence"/>
</dbReference>
<organism evidence="2 3">
    <name type="scientific">Nyctereutes procyonoides</name>
    <name type="common">Raccoon dog</name>
    <name type="synonym">Canis procyonoides</name>
    <dbReference type="NCBI Taxonomy" id="34880"/>
    <lineage>
        <taxon>Eukaryota</taxon>
        <taxon>Metazoa</taxon>
        <taxon>Chordata</taxon>
        <taxon>Craniata</taxon>
        <taxon>Vertebrata</taxon>
        <taxon>Euteleostomi</taxon>
        <taxon>Mammalia</taxon>
        <taxon>Eutheria</taxon>
        <taxon>Laurasiatheria</taxon>
        <taxon>Carnivora</taxon>
        <taxon>Caniformia</taxon>
        <taxon>Canidae</taxon>
        <taxon>Nyctereutes</taxon>
    </lineage>
</organism>
<feature type="region of interest" description="Disordered" evidence="1">
    <location>
        <begin position="418"/>
        <end position="445"/>
    </location>
</feature>
<dbReference type="GO" id="GO:0046847">
    <property type="term" value="P:filopodium assembly"/>
    <property type="evidence" value="ECO:0007669"/>
    <property type="project" value="TreeGrafter"/>
</dbReference>
<dbReference type="InterPro" id="IPR053086">
    <property type="entry name" value="RhoGEF_domain"/>
</dbReference>
<keyword evidence="3" id="KW-1185">Reference proteome</keyword>